<reference evidence="1" key="1">
    <citation type="submission" date="2018-05" db="EMBL/GenBank/DDBJ databases">
        <authorList>
            <person name="Lanie J.A."/>
            <person name="Ng W.-L."/>
            <person name="Kazmierczak K.M."/>
            <person name="Andrzejewski T.M."/>
            <person name="Davidsen T.M."/>
            <person name="Wayne K.J."/>
            <person name="Tettelin H."/>
            <person name="Glass J.I."/>
            <person name="Rusch D."/>
            <person name="Podicherti R."/>
            <person name="Tsui H.-C.T."/>
            <person name="Winkler M.E."/>
        </authorList>
    </citation>
    <scope>NUCLEOTIDE SEQUENCE</scope>
</reference>
<organism evidence="1">
    <name type="scientific">marine metagenome</name>
    <dbReference type="NCBI Taxonomy" id="408172"/>
    <lineage>
        <taxon>unclassified sequences</taxon>
        <taxon>metagenomes</taxon>
        <taxon>ecological metagenomes</taxon>
    </lineage>
</organism>
<gene>
    <name evidence="1" type="ORF">METZ01_LOCUS187659</name>
</gene>
<proteinExistence type="predicted"/>
<accession>A0A382D967</accession>
<evidence type="ECO:0000313" key="1">
    <source>
        <dbReference type="EMBL" id="SVB34805.1"/>
    </source>
</evidence>
<protein>
    <submittedName>
        <fullName evidence="1">Uncharacterized protein</fullName>
    </submittedName>
</protein>
<sequence>MSIELGNTQLTTEKLVQVSRFGEEVTFHPDAIDRIKTCRIMLEKKIQ</sequence>
<dbReference type="AlphaFoldDB" id="A0A382D967"/>
<feature type="non-terminal residue" evidence="1">
    <location>
        <position position="47"/>
    </location>
</feature>
<dbReference type="EMBL" id="UINC01038180">
    <property type="protein sequence ID" value="SVB34805.1"/>
    <property type="molecule type" value="Genomic_DNA"/>
</dbReference>
<name>A0A382D967_9ZZZZ</name>